<organism evidence="2">
    <name type="scientific">Arundo donax</name>
    <name type="common">Giant reed</name>
    <name type="synonym">Donax arundinaceus</name>
    <dbReference type="NCBI Taxonomy" id="35708"/>
    <lineage>
        <taxon>Eukaryota</taxon>
        <taxon>Viridiplantae</taxon>
        <taxon>Streptophyta</taxon>
        <taxon>Embryophyta</taxon>
        <taxon>Tracheophyta</taxon>
        <taxon>Spermatophyta</taxon>
        <taxon>Magnoliopsida</taxon>
        <taxon>Liliopsida</taxon>
        <taxon>Poales</taxon>
        <taxon>Poaceae</taxon>
        <taxon>PACMAD clade</taxon>
        <taxon>Arundinoideae</taxon>
        <taxon>Arundineae</taxon>
        <taxon>Arundo</taxon>
    </lineage>
</organism>
<reference evidence="2" key="2">
    <citation type="journal article" date="2015" name="Data Brief">
        <title>Shoot transcriptome of the giant reed, Arundo donax.</title>
        <authorList>
            <person name="Barrero R.A."/>
            <person name="Guerrero F.D."/>
            <person name="Moolhuijzen P."/>
            <person name="Goolsby J.A."/>
            <person name="Tidwell J."/>
            <person name="Bellgard S.E."/>
            <person name="Bellgard M.I."/>
        </authorList>
    </citation>
    <scope>NUCLEOTIDE SEQUENCE</scope>
    <source>
        <tissue evidence="2">Shoot tissue taken approximately 20 cm above the soil surface</tissue>
    </source>
</reference>
<accession>A0A0A9D2W0</accession>
<name>A0A0A9D2W0_ARUDO</name>
<evidence type="ECO:0000256" key="1">
    <source>
        <dbReference type="SAM" id="MobiDB-lite"/>
    </source>
</evidence>
<protein>
    <submittedName>
        <fullName evidence="2">Uncharacterized protein</fullName>
    </submittedName>
</protein>
<feature type="region of interest" description="Disordered" evidence="1">
    <location>
        <begin position="1"/>
        <end position="37"/>
    </location>
</feature>
<dbReference type="AlphaFoldDB" id="A0A0A9D2W0"/>
<evidence type="ECO:0000313" key="2">
    <source>
        <dbReference type="EMBL" id="JAD82101.1"/>
    </source>
</evidence>
<feature type="compositionally biased region" description="Basic and acidic residues" evidence="1">
    <location>
        <begin position="1"/>
        <end position="14"/>
    </location>
</feature>
<sequence>MDPQDSRIGVHDPELFSMRSTCTTSPSPSSNSTSTAK</sequence>
<proteinExistence type="predicted"/>
<feature type="compositionally biased region" description="Low complexity" evidence="1">
    <location>
        <begin position="20"/>
        <end position="37"/>
    </location>
</feature>
<reference evidence="2" key="1">
    <citation type="submission" date="2014-09" db="EMBL/GenBank/DDBJ databases">
        <authorList>
            <person name="Magalhaes I.L.F."/>
            <person name="Oliveira U."/>
            <person name="Santos F.R."/>
            <person name="Vidigal T.H.D.A."/>
            <person name="Brescovit A.D."/>
            <person name="Santos A.J."/>
        </authorList>
    </citation>
    <scope>NUCLEOTIDE SEQUENCE</scope>
    <source>
        <tissue evidence="2">Shoot tissue taken approximately 20 cm above the soil surface</tissue>
    </source>
</reference>
<dbReference type="EMBL" id="GBRH01215794">
    <property type="protein sequence ID" value="JAD82101.1"/>
    <property type="molecule type" value="Transcribed_RNA"/>
</dbReference>